<dbReference type="EMBL" id="PNBA02000014">
    <property type="protein sequence ID" value="KAG6401222.1"/>
    <property type="molecule type" value="Genomic_DNA"/>
</dbReference>
<evidence type="ECO:0000313" key="3">
    <source>
        <dbReference type="Proteomes" id="UP000298416"/>
    </source>
</evidence>
<accession>A0A8X8ZDZ4</accession>
<keyword evidence="3" id="KW-1185">Reference proteome</keyword>
<feature type="region of interest" description="Disordered" evidence="1">
    <location>
        <begin position="1"/>
        <end position="58"/>
    </location>
</feature>
<gene>
    <name evidence="2" type="ORF">SASPL_138071</name>
</gene>
<evidence type="ECO:0000256" key="1">
    <source>
        <dbReference type="SAM" id="MobiDB-lite"/>
    </source>
</evidence>
<organism evidence="2">
    <name type="scientific">Salvia splendens</name>
    <name type="common">Scarlet sage</name>
    <dbReference type="NCBI Taxonomy" id="180675"/>
    <lineage>
        <taxon>Eukaryota</taxon>
        <taxon>Viridiplantae</taxon>
        <taxon>Streptophyta</taxon>
        <taxon>Embryophyta</taxon>
        <taxon>Tracheophyta</taxon>
        <taxon>Spermatophyta</taxon>
        <taxon>Magnoliopsida</taxon>
        <taxon>eudicotyledons</taxon>
        <taxon>Gunneridae</taxon>
        <taxon>Pentapetalae</taxon>
        <taxon>asterids</taxon>
        <taxon>lamiids</taxon>
        <taxon>Lamiales</taxon>
        <taxon>Lamiaceae</taxon>
        <taxon>Nepetoideae</taxon>
        <taxon>Mentheae</taxon>
        <taxon>Salviinae</taxon>
        <taxon>Salvia</taxon>
        <taxon>Salvia subgen. Calosphace</taxon>
        <taxon>core Calosphace</taxon>
    </lineage>
</organism>
<reference evidence="2" key="1">
    <citation type="submission" date="2018-01" db="EMBL/GenBank/DDBJ databases">
        <authorList>
            <person name="Mao J.F."/>
        </authorList>
    </citation>
    <scope>NUCLEOTIDE SEQUENCE</scope>
    <source>
        <strain evidence="2">Huo1</strain>
        <tissue evidence="2">Leaf</tissue>
    </source>
</reference>
<sequence>MMNLKQTYGGNDCNDERRTKNKHDKLQNTVNKGTKRMRDTESALPSVVQTDKDKDKRRKQIAEKVAESANRGPRKFVEAMESLNDDQRDAVEDMGFGSLLHFNLTYIPAKLAFEILDHFDQDTCGVVYQCGIPMWFINKIAESVGQKRSKMGVKMLTYMMLSDIYGGEKFRKIFLILVDTILINPSGDGYLHTQIEEVIHDIDNVKEYNWCGYVIDSLLDAHKTWARNKDKPFTGSISFLVPCFVDRIVLRSMPVTRTFPTIKGLTSTLMHEREKLELEPGPFGRGIEEPIFDPRRCYMSEEPAKENTVSSSGAKPKDISLTAQRRSIVVNLMGKVADVLGELMKELEDGADDLKNNGCSKVAAKCSMKMMGLHEIEPEEEANDVQSMSQAMEEDDLDNPEFIGAV</sequence>
<protein>
    <submittedName>
        <fullName evidence="2">Uncharacterized protein</fullName>
    </submittedName>
</protein>
<feature type="region of interest" description="Disordered" evidence="1">
    <location>
        <begin position="387"/>
        <end position="406"/>
    </location>
</feature>
<dbReference type="AlphaFoldDB" id="A0A8X8ZDZ4"/>
<name>A0A8X8ZDZ4_SALSN</name>
<dbReference type="PANTHER" id="PTHR34835">
    <property type="entry name" value="OS07G0283600 PROTEIN-RELATED"/>
    <property type="match status" value="1"/>
</dbReference>
<evidence type="ECO:0000313" key="2">
    <source>
        <dbReference type="EMBL" id="KAG6401222.1"/>
    </source>
</evidence>
<proteinExistence type="predicted"/>
<dbReference type="Proteomes" id="UP000298416">
    <property type="component" value="Unassembled WGS sequence"/>
</dbReference>
<reference evidence="2" key="2">
    <citation type="submission" date="2020-08" db="EMBL/GenBank/DDBJ databases">
        <title>Plant Genome Project.</title>
        <authorList>
            <person name="Zhang R.-G."/>
        </authorList>
    </citation>
    <scope>NUCLEOTIDE SEQUENCE</scope>
    <source>
        <strain evidence="2">Huo1</strain>
        <tissue evidence="2">Leaf</tissue>
    </source>
</reference>
<comment type="caution">
    <text evidence="2">The sequence shown here is derived from an EMBL/GenBank/DDBJ whole genome shotgun (WGS) entry which is preliminary data.</text>
</comment>